<feature type="non-terminal residue" evidence="2">
    <location>
        <position position="27"/>
    </location>
</feature>
<name>A0A0F9GVU2_9ZZZZ</name>
<feature type="region of interest" description="Disordered" evidence="1">
    <location>
        <begin position="1"/>
        <end position="27"/>
    </location>
</feature>
<dbReference type="EMBL" id="LAZR01024937">
    <property type="protein sequence ID" value="KKL73510.1"/>
    <property type="molecule type" value="Genomic_DNA"/>
</dbReference>
<organism evidence="2">
    <name type="scientific">marine sediment metagenome</name>
    <dbReference type="NCBI Taxonomy" id="412755"/>
    <lineage>
        <taxon>unclassified sequences</taxon>
        <taxon>metagenomes</taxon>
        <taxon>ecological metagenomes</taxon>
    </lineage>
</organism>
<comment type="caution">
    <text evidence="2">The sequence shown here is derived from an EMBL/GenBank/DDBJ whole genome shotgun (WGS) entry which is preliminary data.</text>
</comment>
<accession>A0A0F9GVU2</accession>
<protein>
    <submittedName>
        <fullName evidence="2">Uncharacterized protein</fullName>
    </submittedName>
</protein>
<feature type="compositionally biased region" description="Pro residues" evidence="1">
    <location>
        <begin position="16"/>
        <end position="27"/>
    </location>
</feature>
<proteinExistence type="predicted"/>
<evidence type="ECO:0000313" key="2">
    <source>
        <dbReference type="EMBL" id="KKL73510.1"/>
    </source>
</evidence>
<evidence type="ECO:0000256" key="1">
    <source>
        <dbReference type="SAM" id="MobiDB-lite"/>
    </source>
</evidence>
<sequence>MAENGELDSGTDAAPPEAPAPDGPDDN</sequence>
<reference evidence="2" key="1">
    <citation type="journal article" date="2015" name="Nature">
        <title>Complex archaea that bridge the gap between prokaryotes and eukaryotes.</title>
        <authorList>
            <person name="Spang A."/>
            <person name="Saw J.H."/>
            <person name="Jorgensen S.L."/>
            <person name="Zaremba-Niedzwiedzka K."/>
            <person name="Martijn J."/>
            <person name="Lind A.E."/>
            <person name="van Eijk R."/>
            <person name="Schleper C."/>
            <person name="Guy L."/>
            <person name="Ettema T.J."/>
        </authorList>
    </citation>
    <scope>NUCLEOTIDE SEQUENCE</scope>
</reference>
<dbReference type="AlphaFoldDB" id="A0A0F9GVU2"/>
<gene>
    <name evidence="2" type="ORF">LCGC14_2074130</name>
</gene>